<comment type="similarity">
    <text evidence="2">Belongs to the peptidase C19 family.</text>
</comment>
<dbReference type="InterPro" id="IPR050185">
    <property type="entry name" value="Ub_carboxyl-term_hydrolase"/>
</dbReference>
<dbReference type="InterPro" id="IPR001763">
    <property type="entry name" value="Rhodanese-like_dom"/>
</dbReference>
<dbReference type="PANTHER" id="PTHR21646:SF46">
    <property type="entry name" value="UBIQUITIN CARBOXYL-TERMINAL HYDROLASE"/>
    <property type="match status" value="1"/>
</dbReference>
<dbReference type="EMBL" id="OU898285">
    <property type="protein sequence ID" value="CAG9828410.1"/>
    <property type="molecule type" value="Genomic_DNA"/>
</dbReference>
<gene>
    <name evidence="6" type="ORF">DIABBA_LOCUS2332</name>
</gene>
<dbReference type="Gene3D" id="3.40.250.10">
    <property type="entry name" value="Rhodanese-like domain"/>
    <property type="match status" value="1"/>
</dbReference>
<reference evidence="6" key="1">
    <citation type="submission" date="2022-01" db="EMBL/GenBank/DDBJ databases">
        <authorList>
            <person name="King R."/>
        </authorList>
    </citation>
    <scope>NUCLEOTIDE SEQUENCE</scope>
</reference>
<dbReference type="Proteomes" id="UP001153709">
    <property type="component" value="Chromosome 10"/>
</dbReference>
<dbReference type="Gene3D" id="3.90.70.10">
    <property type="entry name" value="Cysteine proteinases"/>
    <property type="match status" value="1"/>
</dbReference>
<dbReference type="InterPro" id="IPR001394">
    <property type="entry name" value="Peptidase_C19_UCH"/>
</dbReference>
<dbReference type="SUPFAM" id="SSF52821">
    <property type="entry name" value="Rhodanese/Cell cycle control phosphatase"/>
    <property type="match status" value="1"/>
</dbReference>
<keyword evidence="7" id="KW-1185">Reference proteome</keyword>
<evidence type="ECO:0000256" key="1">
    <source>
        <dbReference type="ARBA" id="ARBA00000707"/>
    </source>
</evidence>
<feature type="domain" description="Rhodanese" evidence="4">
    <location>
        <begin position="84"/>
        <end position="205"/>
    </location>
</feature>
<dbReference type="SUPFAM" id="SSF54001">
    <property type="entry name" value="Cysteine proteinases"/>
    <property type="match status" value="1"/>
</dbReference>
<name>A0A9N9SSJ0_DIABA</name>
<organism evidence="6 7">
    <name type="scientific">Diabrotica balteata</name>
    <name type="common">Banded cucumber beetle</name>
    <dbReference type="NCBI Taxonomy" id="107213"/>
    <lineage>
        <taxon>Eukaryota</taxon>
        <taxon>Metazoa</taxon>
        <taxon>Ecdysozoa</taxon>
        <taxon>Arthropoda</taxon>
        <taxon>Hexapoda</taxon>
        <taxon>Insecta</taxon>
        <taxon>Pterygota</taxon>
        <taxon>Neoptera</taxon>
        <taxon>Endopterygota</taxon>
        <taxon>Coleoptera</taxon>
        <taxon>Polyphaga</taxon>
        <taxon>Cucujiformia</taxon>
        <taxon>Chrysomeloidea</taxon>
        <taxon>Chrysomelidae</taxon>
        <taxon>Galerucinae</taxon>
        <taxon>Diabroticina</taxon>
        <taxon>Diabroticites</taxon>
        <taxon>Diabrotica</taxon>
    </lineage>
</organism>
<dbReference type="PANTHER" id="PTHR21646">
    <property type="entry name" value="UBIQUITIN CARBOXYL-TERMINAL HYDROLASE"/>
    <property type="match status" value="1"/>
</dbReference>
<evidence type="ECO:0000256" key="3">
    <source>
        <dbReference type="ARBA" id="ARBA00012759"/>
    </source>
</evidence>
<protein>
    <recommendedName>
        <fullName evidence="3">ubiquitinyl hydrolase 1</fullName>
        <ecNumber evidence="3">3.4.19.12</ecNumber>
    </recommendedName>
</protein>
<dbReference type="InterPro" id="IPR036873">
    <property type="entry name" value="Rhodanese-like_dom_sf"/>
</dbReference>
<comment type="catalytic activity">
    <reaction evidence="1">
        <text>Thiol-dependent hydrolysis of ester, thioester, amide, peptide and isopeptide bonds formed by the C-terminal Gly of ubiquitin (a 76-residue protein attached to proteins as an intracellular targeting signal).</text>
        <dbReference type="EC" id="3.4.19.12"/>
    </reaction>
</comment>
<dbReference type="GO" id="GO:0004843">
    <property type="term" value="F:cysteine-type deubiquitinase activity"/>
    <property type="evidence" value="ECO:0007669"/>
    <property type="project" value="UniProtKB-EC"/>
</dbReference>
<feature type="domain" description="USP" evidence="5">
    <location>
        <begin position="375"/>
        <end position="689"/>
    </location>
</feature>
<dbReference type="AlphaFoldDB" id="A0A9N9SSJ0"/>
<dbReference type="InterPro" id="IPR028889">
    <property type="entry name" value="USP"/>
</dbReference>
<accession>A0A9N9SSJ0</accession>
<evidence type="ECO:0000256" key="2">
    <source>
        <dbReference type="ARBA" id="ARBA00009085"/>
    </source>
</evidence>
<dbReference type="PROSITE" id="PS50235">
    <property type="entry name" value="USP_3"/>
    <property type="match status" value="1"/>
</dbReference>
<evidence type="ECO:0000313" key="6">
    <source>
        <dbReference type="EMBL" id="CAG9828410.1"/>
    </source>
</evidence>
<dbReference type="CDD" id="cd02257">
    <property type="entry name" value="Peptidase_C19"/>
    <property type="match status" value="1"/>
</dbReference>
<dbReference type="InterPro" id="IPR038765">
    <property type="entry name" value="Papain-like_cys_pep_sf"/>
</dbReference>
<proteinExistence type="inferred from homology"/>
<dbReference type="PROSITE" id="PS00973">
    <property type="entry name" value="USP_2"/>
    <property type="match status" value="1"/>
</dbReference>
<dbReference type="InterPro" id="IPR018200">
    <property type="entry name" value="USP_CS"/>
</dbReference>
<sequence length="691" mass="79054">MKLKKLYISNNLTSLDSLAQRDKIINGLQKFNRYKQLILENNIVNSSELSSVPVSKEKDESPTEKRKFQDKFIGPLDLFNLLQKNQNFLLVDIRPNKHYQACRINCKMGTLINIPEEVIVPGLSANTLGLRLNKSIQEVWEKRDSFDVIVLLDSDTTAYNYLGSKLERLRSFIVEWDTGRQYKEEPVILSGGLKEFVECYPSTVDNSHVFLSQTNCDIDELLDLDSIVYPEAGSVVQMRLKIHEVPVSDSEEDIVDEFITEGREETFTPSVENSSKSFEVNTVVMPPVNKVGAIKPNVDEASVKEILDSNKAAMLLMARKAAKPTFNTEIPKGPPIIRKSLDRKDVKSQNGTRSVVKPIVDRSFKPDNRIGDGFTGLKNVRNICYMNCLLQCLKVIPAIKLSYVTTDRYLSYTTRKPPKINHHLAAVLRELWGGTLSSHKTFYISQFKNRICEFAPIYDKGTHEDCFEFFIFLFTAVSEDCSADLPREMMTESEKAWYGQLQGRSSFWIDSFYFQLKNLKVCCNCRKVNPTYDTDSLLLLSVPNKACHLQNMVADYLKEVKLTDFSCNNCKFTDTIINKKELTVEPEILAIVLKRYMHSGDISNYVKNQAEVDFPLTNLRFGTSRYNLVSIVEHTGTMSHGHYFATVKLDNKRDDWYLFNDETITKYSRPVNDDPRIKISAAGFFYVRNSV</sequence>
<evidence type="ECO:0000259" key="5">
    <source>
        <dbReference type="PROSITE" id="PS50235"/>
    </source>
</evidence>
<evidence type="ECO:0000259" key="4">
    <source>
        <dbReference type="PROSITE" id="PS50206"/>
    </source>
</evidence>
<dbReference type="GO" id="GO:0016579">
    <property type="term" value="P:protein deubiquitination"/>
    <property type="evidence" value="ECO:0007669"/>
    <property type="project" value="InterPro"/>
</dbReference>
<evidence type="ECO:0000313" key="7">
    <source>
        <dbReference type="Proteomes" id="UP001153709"/>
    </source>
</evidence>
<dbReference type="Pfam" id="PF00443">
    <property type="entry name" value="UCH"/>
    <property type="match status" value="1"/>
</dbReference>
<dbReference type="PROSITE" id="PS50206">
    <property type="entry name" value="RHODANESE_3"/>
    <property type="match status" value="1"/>
</dbReference>
<dbReference type="EC" id="3.4.19.12" evidence="3"/>